<dbReference type="EMBL" id="JAACXV010000059">
    <property type="protein sequence ID" value="KAF7285246.1"/>
    <property type="molecule type" value="Genomic_DNA"/>
</dbReference>
<feature type="compositionally biased region" description="Basic and acidic residues" evidence="1">
    <location>
        <begin position="77"/>
        <end position="100"/>
    </location>
</feature>
<keyword evidence="3" id="KW-1185">Reference proteome</keyword>
<accession>A0A834ISJ3</accession>
<evidence type="ECO:0000313" key="2">
    <source>
        <dbReference type="EMBL" id="KAF7285246.1"/>
    </source>
</evidence>
<sequence length="100" mass="11100">MKVKNKYLRTNVLVQETGPRPAIRYLIGRQPDACPGPKSIRGRGQSCPACLLLFFRNNGGPFSGYTCPEDVPLEAGNTERSERDRAEAVTRRELRSLPPG</sequence>
<gene>
    <name evidence="2" type="ORF">GWI33_011567</name>
</gene>
<evidence type="ECO:0000256" key="1">
    <source>
        <dbReference type="SAM" id="MobiDB-lite"/>
    </source>
</evidence>
<organism evidence="2 3">
    <name type="scientific">Rhynchophorus ferrugineus</name>
    <name type="common">Red palm weevil</name>
    <name type="synonym">Curculio ferrugineus</name>
    <dbReference type="NCBI Taxonomy" id="354439"/>
    <lineage>
        <taxon>Eukaryota</taxon>
        <taxon>Metazoa</taxon>
        <taxon>Ecdysozoa</taxon>
        <taxon>Arthropoda</taxon>
        <taxon>Hexapoda</taxon>
        <taxon>Insecta</taxon>
        <taxon>Pterygota</taxon>
        <taxon>Neoptera</taxon>
        <taxon>Endopterygota</taxon>
        <taxon>Coleoptera</taxon>
        <taxon>Polyphaga</taxon>
        <taxon>Cucujiformia</taxon>
        <taxon>Curculionidae</taxon>
        <taxon>Dryophthorinae</taxon>
        <taxon>Rhynchophorus</taxon>
    </lineage>
</organism>
<name>A0A834ISJ3_RHYFE</name>
<dbReference type="Proteomes" id="UP000625711">
    <property type="component" value="Unassembled WGS sequence"/>
</dbReference>
<feature type="region of interest" description="Disordered" evidence="1">
    <location>
        <begin position="72"/>
        <end position="100"/>
    </location>
</feature>
<evidence type="ECO:0000313" key="3">
    <source>
        <dbReference type="Proteomes" id="UP000625711"/>
    </source>
</evidence>
<comment type="caution">
    <text evidence="2">The sequence shown here is derived from an EMBL/GenBank/DDBJ whole genome shotgun (WGS) entry which is preliminary data.</text>
</comment>
<proteinExistence type="predicted"/>
<protein>
    <submittedName>
        <fullName evidence="2">Uncharacterized protein</fullName>
    </submittedName>
</protein>
<reference evidence="2" key="1">
    <citation type="submission" date="2020-08" db="EMBL/GenBank/DDBJ databases">
        <title>Genome sequencing and assembly of the red palm weevil Rhynchophorus ferrugineus.</title>
        <authorList>
            <person name="Dias G.B."/>
            <person name="Bergman C.M."/>
            <person name="Manee M."/>
        </authorList>
    </citation>
    <scope>NUCLEOTIDE SEQUENCE</scope>
    <source>
        <strain evidence="2">AA-2017</strain>
        <tissue evidence="2">Whole larva</tissue>
    </source>
</reference>
<dbReference type="AlphaFoldDB" id="A0A834ISJ3"/>